<organism evidence="4 5">
    <name type="scientific">Callorhinus ursinus</name>
    <name type="common">Northern fur seal</name>
    <dbReference type="NCBI Taxonomy" id="34884"/>
    <lineage>
        <taxon>Eukaryota</taxon>
        <taxon>Metazoa</taxon>
        <taxon>Chordata</taxon>
        <taxon>Craniata</taxon>
        <taxon>Vertebrata</taxon>
        <taxon>Euteleostomi</taxon>
        <taxon>Mammalia</taxon>
        <taxon>Eutheria</taxon>
        <taxon>Laurasiatheria</taxon>
        <taxon>Carnivora</taxon>
        <taxon>Caniformia</taxon>
        <taxon>Pinnipedia</taxon>
        <taxon>Otariidae</taxon>
        <taxon>Callorhinus</taxon>
    </lineage>
</organism>
<dbReference type="Pfam" id="PF00021">
    <property type="entry name" value="UPAR_LY6"/>
    <property type="match status" value="1"/>
</dbReference>
<evidence type="ECO:0000256" key="1">
    <source>
        <dbReference type="ARBA" id="ARBA00022729"/>
    </source>
</evidence>
<name>A0A3Q7P0U4_CALUR</name>
<reference key="1">
    <citation type="submission" date="2019-01" db="UniProtKB">
        <authorList>
            <consortium name="RefSeq"/>
        </authorList>
    </citation>
    <scope>IDENTIFICATION</scope>
</reference>
<dbReference type="InterPro" id="IPR052874">
    <property type="entry name" value="Sperm-ZP_regulatory"/>
</dbReference>
<sequence length="154" mass="16847">MTILLALLLVLDLPRVETDVTVSGKQGVTLRCHVCEIENSFNCTHETNCDEGAKFCSSVAVRIYPRFFYVSKQCSKYCPVGESLDLIVKSFVLLKPTPFLYVKCCSGMLCNREGPDLPEPGYRQGGSASDAGGSSAWLVLFLTLSSGLWGLRLP</sequence>
<proteinExistence type="predicted"/>
<dbReference type="CDD" id="cd23550">
    <property type="entry name" value="TFP_LU_ECD_Ly6K"/>
    <property type="match status" value="1"/>
</dbReference>
<accession>A0A3Q7P0U4</accession>
<dbReference type="PANTHER" id="PTHR15049">
    <property type="entry name" value="GLYCOSYL-PHOSPHATIDYLINOSITOL-ANCHORED MOLECULE-LIKE PROTEIN-RELATED"/>
    <property type="match status" value="1"/>
</dbReference>
<feature type="domain" description="UPAR/Ly6" evidence="3">
    <location>
        <begin position="30"/>
        <end position="125"/>
    </location>
</feature>
<dbReference type="InterPro" id="IPR045860">
    <property type="entry name" value="Snake_toxin-like_sf"/>
</dbReference>
<evidence type="ECO:0000259" key="3">
    <source>
        <dbReference type="SMART" id="SM00134"/>
    </source>
</evidence>
<dbReference type="GO" id="GO:0001669">
    <property type="term" value="C:acrosomal vesicle"/>
    <property type="evidence" value="ECO:0007669"/>
    <property type="project" value="TreeGrafter"/>
</dbReference>
<dbReference type="SMART" id="SM00134">
    <property type="entry name" value="LU"/>
    <property type="match status" value="1"/>
</dbReference>
<dbReference type="AlphaFoldDB" id="A0A3Q7P0U4"/>
<dbReference type="GO" id="GO:0007339">
    <property type="term" value="P:binding of sperm to zona pellucida"/>
    <property type="evidence" value="ECO:0007669"/>
    <property type="project" value="TreeGrafter"/>
</dbReference>
<dbReference type="InParanoid" id="A0A3Q7P0U4"/>
<dbReference type="InterPro" id="IPR016054">
    <property type="entry name" value="LY6_UPA_recep-like"/>
</dbReference>
<dbReference type="CTD" id="54742"/>
<dbReference type="GeneID" id="112823720"/>
<dbReference type="RefSeq" id="XP_025727325.1">
    <property type="nucleotide sequence ID" value="XM_025871540.1"/>
</dbReference>
<keyword evidence="4" id="KW-1185">Reference proteome</keyword>
<evidence type="ECO:0000313" key="4">
    <source>
        <dbReference type="Proteomes" id="UP000286641"/>
    </source>
</evidence>
<dbReference type="Proteomes" id="UP000286641">
    <property type="component" value="Unplaced"/>
</dbReference>
<dbReference type="SUPFAM" id="SSF57302">
    <property type="entry name" value="Snake toxin-like"/>
    <property type="match status" value="1"/>
</dbReference>
<evidence type="ECO:0000313" key="5">
    <source>
        <dbReference type="RefSeq" id="XP_025727325.1"/>
    </source>
</evidence>
<dbReference type="PROSITE" id="PS00983">
    <property type="entry name" value="LY6_UPAR"/>
    <property type="match status" value="1"/>
</dbReference>
<dbReference type="Gene3D" id="2.10.60.10">
    <property type="entry name" value="CD59"/>
    <property type="match status" value="1"/>
</dbReference>
<gene>
    <name evidence="5" type="primary">LY6K</name>
</gene>
<dbReference type="PANTHER" id="PTHR15049:SF1">
    <property type="entry name" value="LYMPHOCYTE ANTIGEN 6K"/>
    <property type="match status" value="1"/>
</dbReference>
<protein>
    <submittedName>
        <fullName evidence="5">Lymphocyte antigen 6K</fullName>
    </submittedName>
</protein>
<dbReference type="InterPro" id="IPR018363">
    <property type="entry name" value="CD59_antigen_CS"/>
</dbReference>
<reference evidence="5" key="2">
    <citation type="submission" date="2025-08" db="UniProtKB">
        <authorList>
            <consortium name="RefSeq"/>
        </authorList>
    </citation>
    <scope>IDENTIFICATION</scope>
    <source>
        <tissue evidence="5">Blood</tissue>
    </source>
</reference>
<keyword evidence="1 2" id="KW-0732">Signal</keyword>
<feature type="signal peptide" evidence="2">
    <location>
        <begin position="1"/>
        <end position="18"/>
    </location>
</feature>
<evidence type="ECO:0000256" key="2">
    <source>
        <dbReference type="SAM" id="SignalP"/>
    </source>
</evidence>
<feature type="chain" id="PRO_5018559145" evidence="2">
    <location>
        <begin position="19"/>
        <end position="154"/>
    </location>
</feature>